<evidence type="ECO:0000313" key="2">
    <source>
        <dbReference type="Proteomes" id="UP001649381"/>
    </source>
</evidence>
<name>A0ABS9H133_9BACL</name>
<dbReference type="InterPro" id="IPR016181">
    <property type="entry name" value="Acyl_CoA_acyltransferase"/>
</dbReference>
<dbReference type="Gene3D" id="3.40.630.30">
    <property type="match status" value="1"/>
</dbReference>
<dbReference type="EMBL" id="JAKIJS010000001">
    <property type="protein sequence ID" value="MCF6138702.1"/>
    <property type="molecule type" value="Genomic_DNA"/>
</dbReference>
<reference evidence="1 2" key="1">
    <citation type="submission" date="2022-01" db="EMBL/GenBank/DDBJ databases">
        <title>Alkalihalobacillus sp. EGI L200015, a novel bacterium isolated from a salt lake sediment.</title>
        <authorList>
            <person name="Gao L."/>
            <person name="Fang B.-Z."/>
            <person name="Li W.-J."/>
        </authorList>
    </citation>
    <scope>NUCLEOTIDE SEQUENCE [LARGE SCALE GENOMIC DNA]</scope>
    <source>
        <strain evidence="1 2">KCTC 12718</strain>
    </source>
</reference>
<keyword evidence="2" id="KW-1185">Reference proteome</keyword>
<accession>A0ABS9H133</accession>
<gene>
    <name evidence="1" type="ORF">L2716_13275</name>
</gene>
<dbReference type="Proteomes" id="UP001649381">
    <property type="component" value="Unassembled WGS sequence"/>
</dbReference>
<evidence type="ECO:0000313" key="1">
    <source>
        <dbReference type="EMBL" id="MCF6138702.1"/>
    </source>
</evidence>
<dbReference type="RefSeq" id="WP_236336314.1">
    <property type="nucleotide sequence ID" value="NZ_JAKIJS010000001.1"/>
</dbReference>
<proteinExistence type="predicted"/>
<sequence>MIYVEKLPAMNAFAELFLTTGWELGLSQEELYEAISNSWYVISVYDDDALVGFGRVVSDGVYQAMI</sequence>
<protein>
    <submittedName>
        <fullName evidence="1">Uncharacterized protein</fullName>
    </submittedName>
</protein>
<dbReference type="SUPFAM" id="SSF55729">
    <property type="entry name" value="Acyl-CoA N-acyltransferases (Nat)"/>
    <property type="match status" value="1"/>
</dbReference>
<comment type="caution">
    <text evidence="1">The sequence shown here is derived from an EMBL/GenBank/DDBJ whole genome shotgun (WGS) entry which is preliminary data.</text>
</comment>
<organism evidence="1 2">
    <name type="scientific">Pseudalkalibacillus berkeleyi</name>
    <dbReference type="NCBI Taxonomy" id="1069813"/>
    <lineage>
        <taxon>Bacteria</taxon>
        <taxon>Bacillati</taxon>
        <taxon>Bacillota</taxon>
        <taxon>Bacilli</taxon>
        <taxon>Bacillales</taxon>
        <taxon>Fictibacillaceae</taxon>
        <taxon>Pseudalkalibacillus</taxon>
    </lineage>
</organism>